<protein>
    <submittedName>
        <fullName evidence="1">DUF3368 domain-containing protein</fullName>
    </submittedName>
</protein>
<dbReference type="InterPro" id="IPR021799">
    <property type="entry name" value="PIN-like_prokaryotic"/>
</dbReference>
<evidence type="ECO:0000313" key="1">
    <source>
        <dbReference type="EMBL" id="WGZ95010.1"/>
    </source>
</evidence>
<dbReference type="AlphaFoldDB" id="A0AA95KND0"/>
<reference evidence="1" key="2">
    <citation type="submission" date="2023-04" db="EMBL/GenBank/DDBJ databases">
        <authorList>
            <person name="Beletskiy A.V."/>
            <person name="Mardanov A.V."/>
            <person name="Ravin N.V."/>
        </authorList>
    </citation>
    <scope>NUCLEOTIDE SEQUENCE</scope>
    <source>
        <strain evidence="1">GKL-02</strain>
    </source>
</reference>
<dbReference type="Proteomes" id="UP001301326">
    <property type="component" value="Chromosome"/>
</dbReference>
<dbReference type="Pfam" id="PF11848">
    <property type="entry name" value="DUF3368"/>
    <property type="match status" value="1"/>
</dbReference>
<accession>A0AA95KND0</accession>
<sequence>MLIDEKAGRKVAKINQVKIIGSLGVLIEAKHKGIIPLLAPYIDILRLSKAHFGEDLLAYALTVVGE</sequence>
<organism evidence="1">
    <name type="scientific">Candidatus Thiothrix putei</name>
    <dbReference type="NCBI Taxonomy" id="3080811"/>
    <lineage>
        <taxon>Bacteria</taxon>
        <taxon>Pseudomonadati</taxon>
        <taxon>Pseudomonadota</taxon>
        <taxon>Gammaproteobacteria</taxon>
        <taxon>Thiotrichales</taxon>
        <taxon>Thiotrichaceae</taxon>
        <taxon>Thiothrix</taxon>
    </lineage>
</organism>
<name>A0AA95KND0_9GAMM</name>
<dbReference type="KEGG" id="tput:QJT81_03220"/>
<gene>
    <name evidence="1" type="ORF">QJT81_03220</name>
</gene>
<dbReference type="EMBL" id="CP124756">
    <property type="protein sequence ID" value="WGZ95010.1"/>
    <property type="molecule type" value="Genomic_DNA"/>
</dbReference>
<reference evidence="1" key="1">
    <citation type="journal article" date="2023" name="Int. J. Mol. Sci.">
        <title>Metagenomics Revealed a New Genus 'Candidatus Thiocaldithrix dubininis' gen. nov., sp. nov. and a New Species 'Candidatus Thiothrix putei' sp. nov. in the Family Thiotrichaceae, Some Members of Which Have Traits of Both Na+- and H+-Motive Energetics.</title>
        <authorList>
            <person name="Ravin N.V."/>
            <person name="Muntyan M.S."/>
            <person name="Smolyakov D.D."/>
            <person name="Rudenko T.S."/>
            <person name="Beletsky A.V."/>
            <person name="Mardanov A.V."/>
            <person name="Grabovich M.Y."/>
        </authorList>
    </citation>
    <scope>NUCLEOTIDE SEQUENCE</scope>
    <source>
        <strain evidence="1">GKL-02</strain>
    </source>
</reference>
<proteinExistence type="predicted"/>